<evidence type="ECO:0000256" key="1">
    <source>
        <dbReference type="SAM" id="Coils"/>
    </source>
</evidence>
<feature type="coiled-coil region" evidence="1">
    <location>
        <begin position="277"/>
        <end position="357"/>
    </location>
</feature>
<keyword evidence="3" id="KW-1185">Reference proteome</keyword>
<evidence type="ECO:0000313" key="3">
    <source>
        <dbReference type="Proteomes" id="UP000518887"/>
    </source>
</evidence>
<protein>
    <submittedName>
        <fullName evidence="2">Chromosome segregation ATPase</fullName>
    </submittedName>
</protein>
<evidence type="ECO:0000313" key="2">
    <source>
        <dbReference type="EMBL" id="MBB5227427.1"/>
    </source>
</evidence>
<organism evidence="2 3">
    <name type="scientific">Treponema ruminis</name>
    <dbReference type="NCBI Taxonomy" id="744515"/>
    <lineage>
        <taxon>Bacteria</taxon>
        <taxon>Pseudomonadati</taxon>
        <taxon>Spirochaetota</taxon>
        <taxon>Spirochaetia</taxon>
        <taxon>Spirochaetales</taxon>
        <taxon>Treponemataceae</taxon>
        <taxon>Treponema</taxon>
    </lineage>
</organism>
<gene>
    <name evidence="2" type="ORF">HNP76_002827</name>
</gene>
<accession>A0A7W8GBU4</accession>
<proteinExistence type="predicted"/>
<reference evidence="2 3" key="1">
    <citation type="submission" date="2020-08" db="EMBL/GenBank/DDBJ databases">
        <title>Genomic Encyclopedia of Type Strains, Phase IV (KMG-IV): sequencing the most valuable type-strain genomes for metagenomic binning, comparative biology and taxonomic classification.</title>
        <authorList>
            <person name="Goeker M."/>
        </authorList>
    </citation>
    <scope>NUCLEOTIDE SEQUENCE [LARGE SCALE GENOMIC DNA]</scope>
    <source>
        <strain evidence="2 3">DSM 103462</strain>
    </source>
</reference>
<dbReference type="EMBL" id="JACHFQ010000011">
    <property type="protein sequence ID" value="MBB5227427.1"/>
    <property type="molecule type" value="Genomic_DNA"/>
</dbReference>
<keyword evidence="1" id="KW-0175">Coiled coil</keyword>
<dbReference type="RefSeq" id="WP_184661651.1">
    <property type="nucleotide sequence ID" value="NZ_CP031518.1"/>
</dbReference>
<name>A0A7W8GBU4_9SPIR</name>
<feature type="coiled-coil region" evidence="1">
    <location>
        <begin position="397"/>
        <end position="501"/>
    </location>
</feature>
<dbReference type="AlphaFoldDB" id="A0A7W8GBU4"/>
<dbReference type="Proteomes" id="UP000518887">
    <property type="component" value="Unassembled WGS sequence"/>
</dbReference>
<sequence length="904" mass="98839">MAKDKHVTMKFKADTKEAESGISKVTSSLNKLAKDVEKNPITKLSKSVTMLGGAFHVATGIINKVSGAISDVTEASRVQITAEKQLEAAAKNNPYLSEYSVQQLKAYAGELQSISTVGDEELLPMMAQLAVAGRTQSEIQDIMTTALNMSATEAISLDTAVKQLNTTYSGSAGRLSQMSGAVKALSADELKNGDAVKILKEQYSGIAKSVAESTGGWQQFKNTFGDLKEVIGSAFMSLQNSAGKVLNNFFGTVIEKLQSAGKEAEEFKKKLNITATLKDEKASVADLEGVVNQLTEDLEEMQRVQKAANSDQSKWTKDLKKEWEESKSAYKTHLEELRNVESQLRINKEALESQRQAELLNSSGIEETTRIYSKYADSIADATAEYKEAKFTADEYANSEIKNVSEIEKKYKNANAEFLKLNSAFQNGWNGSSNRLQRDIDSVTKQLSEAQEKLTEAQKNAGEGTVSEADKKALDIITKNNAELQKNIEAIKQKYELMKSEGKKIDELAEKQEILSVKESAYLKLISEDASVVTQNNSVARARLNDIKQGYEEITEAIKKKAAAEKDKDAIKALKVETEKLTEEAKKFLGVFDETKLSESISASIQKLEEMKGSVKQGSAEWEYYSTQILRLSGFLDEVLEKEKEIAAVNNETEVQEWAKLHEQKFQIASEFAGKYAEIMSGISDLVAKNAENESAVKIAELDKQLEAGKISEEEYAEMKEKIENESAEKKYKAQMWEWSANILNIQAQTALAVVKALAEGGPYAGPAMAAMIGILGGVQLATAIQSKPIPPSFATGGVVGGFVGASSGEDNTYIHARNGEMVLNAAQQKALWESIGNGAVKGDVSMNVKVINNTSNEVRSNARLSPEGLIVTIDKIVNSSMQQGKYTDSMNIAQSQSQGVRYL</sequence>
<comment type="caution">
    <text evidence="2">The sequence shown here is derived from an EMBL/GenBank/DDBJ whole genome shotgun (WGS) entry which is preliminary data.</text>
</comment>